<dbReference type="Gene3D" id="3.30.70.100">
    <property type="match status" value="2"/>
</dbReference>
<organism evidence="2 3">
    <name type="scientific">Mucilaginibacter pankratovii</name>
    <dbReference type="NCBI Taxonomy" id="2772110"/>
    <lineage>
        <taxon>Bacteria</taxon>
        <taxon>Pseudomonadati</taxon>
        <taxon>Bacteroidota</taxon>
        <taxon>Sphingobacteriia</taxon>
        <taxon>Sphingobacteriales</taxon>
        <taxon>Sphingobacteriaceae</taxon>
        <taxon>Mucilaginibacter</taxon>
    </lineage>
</organism>
<evidence type="ECO:0000259" key="1">
    <source>
        <dbReference type="Pfam" id="PF07978"/>
    </source>
</evidence>
<gene>
    <name evidence="2" type="ORF">IDJ77_21880</name>
</gene>
<dbReference type="Pfam" id="PF07978">
    <property type="entry name" value="NIPSNAP"/>
    <property type="match status" value="1"/>
</dbReference>
<proteinExistence type="predicted"/>
<name>A0ABR7WW11_9SPHI</name>
<sequence length="262" mass="29777">MLFHKKLPFFLGLILVIVFINPLTKAVAADNTVYQLKVYHYKTAAQKQVIEDYLKDIFVPYLHKGGISKIGVFKTLEADTADRRIYVLIPFKSLKSMDQFSESVLNEIAAAKNSPYATAAFDKPPYTRLESIVMNAFYKMPSPAVPALTAPKEERIYELRSYESATEALFINKVKMFNTGDEVGLFNRLGFNAVFYASVIAGAKMPNLMYMTTFNSKADRDKHWEAFGADAYWKELSAKPEYQHNVSHADIIFLQPANYSDF</sequence>
<keyword evidence="3" id="KW-1185">Reference proteome</keyword>
<comment type="caution">
    <text evidence="2">The sequence shown here is derived from an EMBL/GenBank/DDBJ whole genome shotgun (WGS) entry which is preliminary data.</text>
</comment>
<accession>A0ABR7WW11</accession>
<evidence type="ECO:0000313" key="2">
    <source>
        <dbReference type="EMBL" id="MBD1366479.1"/>
    </source>
</evidence>
<protein>
    <submittedName>
        <fullName evidence="2">NIPSNAP family protein</fullName>
    </submittedName>
</protein>
<reference evidence="2 3" key="1">
    <citation type="submission" date="2020-09" db="EMBL/GenBank/DDBJ databases">
        <title>Novel species of Mucilaginibacter isolated from a glacier on the Tibetan Plateau.</title>
        <authorList>
            <person name="Liu Q."/>
            <person name="Xin Y.-H."/>
        </authorList>
    </citation>
    <scope>NUCLEOTIDE SEQUENCE [LARGE SCALE GENOMIC DNA]</scope>
    <source>
        <strain evidence="2 3">ZT4R22</strain>
    </source>
</reference>
<dbReference type="RefSeq" id="WP_191191114.1">
    <property type="nucleotide sequence ID" value="NZ_JACWMY010000012.1"/>
</dbReference>
<dbReference type="InterPro" id="IPR012577">
    <property type="entry name" value="NIPSNAP"/>
</dbReference>
<dbReference type="EMBL" id="JACWMY010000012">
    <property type="protein sequence ID" value="MBD1366479.1"/>
    <property type="molecule type" value="Genomic_DNA"/>
</dbReference>
<feature type="domain" description="NIPSNAP" evidence="1">
    <location>
        <begin position="157"/>
        <end position="260"/>
    </location>
</feature>
<dbReference type="Proteomes" id="UP000606600">
    <property type="component" value="Unassembled WGS sequence"/>
</dbReference>
<dbReference type="SUPFAM" id="SSF54909">
    <property type="entry name" value="Dimeric alpha+beta barrel"/>
    <property type="match status" value="1"/>
</dbReference>
<evidence type="ECO:0000313" key="3">
    <source>
        <dbReference type="Proteomes" id="UP000606600"/>
    </source>
</evidence>
<dbReference type="InterPro" id="IPR011008">
    <property type="entry name" value="Dimeric_a/b-barrel"/>
</dbReference>